<evidence type="ECO:0000313" key="3">
    <source>
        <dbReference type="Proteomes" id="UP000036867"/>
    </source>
</evidence>
<dbReference type="Proteomes" id="UP000036867">
    <property type="component" value="Unassembled WGS sequence"/>
</dbReference>
<dbReference type="OrthoDB" id="2724383at2"/>
<feature type="domain" description="Dynamin N-terminal" evidence="1">
    <location>
        <begin position="68"/>
        <end position="215"/>
    </location>
</feature>
<dbReference type="EMBL" id="LILB01000001">
    <property type="protein sequence ID" value="KOO51963.1"/>
    <property type="molecule type" value="Genomic_DNA"/>
</dbReference>
<dbReference type="InterPro" id="IPR027417">
    <property type="entry name" value="P-loop_NTPase"/>
</dbReference>
<dbReference type="AlphaFoldDB" id="A0A0M0LMQ4"/>
<reference evidence="3" key="1">
    <citation type="submission" date="2015-08" db="EMBL/GenBank/DDBJ databases">
        <title>Fjat-10028 dsm 16317.</title>
        <authorList>
            <person name="Liu B."/>
            <person name="Wang J."/>
            <person name="Zhu Y."/>
            <person name="Liu G."/>
            <person name="Chen Q."/>
            <person name="Chen Z."/>
            <person name="Lan J."/>
            <person name="Che J."/>
            <person name="Ge C."/>
            <person name="Shi H."/>
            <person name="Pan Z."/>
            <person name="Liu X."/>
        </authorList>
    </citation>
    <scope>NUCLEOTIDE SEQUENCE [LARGE SCALE GENOMIC DNA]</scope>
    <source>
        <strain evidence="3">DSM 16317</strain>
    </source>
</reference>
<dbReference type="Gene3D" id="3.40.50.300">
    <property type="entry name" value="P-loop containing nucleotide triphosphate hydrolases"/>
    <property type="match status" value="1"/>
</dbReference>
<dbReference type="Pfam" id="PF00350">
    <property type="entry name" value="Dynamin_N"/>
    <property type="match status" value="1"/>
</dbReference>
<evidence type="ECO:0000313" key="2">
    <source>
        <dbReference type="EMBL" id="KOO51963.1"/>
    </source>
</evidence>
<accession>A0A0M0LMQ4</accession>
<organism evidence="2 3">
    <name type="scientific">Viridibacillus arvi</name>
    <dbReference type="NCBI Taxonomy" id="263475"/>
    <lineage>
        <taxon>Bacteria</taxon>
        <taxon>Bacillati</taxon>
        <taxon>Bacillota</taxon>
        <taxon>Bacilli</taxon>
        <taxon>Bacillales</taxon>
        <taxon>Caryophanaceae</taxon>
        <taxon>Viridibacillus</taxon>
    </lineage>
</organism>
<dbReference type="InterPro" id="IPR045063">
    <property type="entry name" value="Dynamin_N"/>
</dbReference>
<gene>
    <name evidence="2" type="ORF">AMD00_05950</name>
</gene>
<evidence type="ECO:0000259" key="1">
    <source>
        <dbReference type="Pfam" id="PF00350"/>
    </source>
</evidence>
<dbReference type="GeneID" id="301135644"/>
<dbReference type="SUPFAM" id="SSF52540">
    <property type="entry name" value="P-loop containing nucleoside triphosphate hydrolases"/>
    <property type="match status" value="1"/>
</dbReference>
<comment type="caution">
    <text evidence="2">The sequence shown here is derived from an EMBL/GenBank/DDBJ whole genome shotgun (WGS) entry which is preliminary data.</text>
</comment>
<sequence>MDKDLRKIHHLEDTPLIRWNKNEPNEFLQQLVTKLKSLNMILSTNTYVKGTNKVLTRIIEDAQNQTMILLIGMTGAGKTSLVNALLKRTVLSTVMAKATAINTIIRYGQTEEVKAYFLDGQVASFDLDKVELFTTSDTFSAEILRENLDYIEVYVNNELLKKVTLIDTTPLEPSGDESAYVKESILNRADDLYWIFNCNSKPTQGELKLLGKFHERNVKPLAIINAIDIHETAYEQFIADQNKLLSPYFRKIMGISVRDAEVAVATDDEVKWNQSKFELLLEEIENSHANQTDRVYLIMERFIKWLKRFQTEMELIPQREPYITAYNLLVQNQIGKQKASERTEIENQKLISYEKEYRKASVVFKDVQTLYQLIQVISNNKHFKTYDVMVFVEYSNDYLKAVREYRTMLQSYKNESNRNDGKQRHSTGKGLLKTMFVNEQQSVKQSKPNESSQVLQATLEQQYKKVLALETQLFNEYPAVLKNLNDIANDQIERIINRVSLIGTERKKKKQQLITAIRQLNGFNNVLEAKDFVETFVEQLIEQKDLVVTKKERLSLSETLVKIKSIKLSHETLIASTHIDEQNDEISKMQSRLYEKYHLMPLQLTIDDMKSEIEEPPIYSGISD</sequence>
<name>A0A0M0LMQ4_9BACL</name>
<keyword evidence="3" id="KW-1185">Reference proteome</keyword>
<protein>
    <recommendedName>
        <fullName evidence="1">Dynamin N-terminal domain-containing protein</fullName>
    </recommendedName>
</protein>
<dbReference type="STRING" id="263475.AMD00_05950"/>
<dbReference type="RefSeq" id="WP_053416135.1">
    <property type="nucleotide sequence ID" value="NZ_LILB01000001.1"/>
</dbReference>
<proteinExistence type="predicted"/>